<dbReference type="Gene3D" id="1.10.510.10">
    <property type="entry name" value="Transferase(Phosphotransferase) domain 1"/>
    <property type="match status" value="1"/>
</dbReference>
<dbReference type="EMBL" id="LMTZ01000102">
    <property type="protein sequence ID" value="KST65911.1"/>
    <property type="molecule type" value="Genomic_DNA"/>
</dbReference>
<evidence type="ECO:0000256" key="1">
    <source>
        <dbReference type="ARBA" id="ARBA00012513"/>
    </source>
</evidence>
<feature type="binding site" evidence="9">
    <location>
        <position position="75"/>
    </location>
    <ligand>
        <name>ATP</name>
        <dbReference type="ChEBI" id="CHEBI:30616"/>
    </ligand>
</feature>
<dbReference type="Pfam" id="PF00069">
    <property type="entry name" value="Pkinase"/>
    <property type="match status" value="1"/>
</dbReference>
<dbReference type="Gene3D" id="2.60.120.380">
    <property type="match status" value="1"/>
</dbReference>
<evidence type="ECO:0000256" key="3">
    <source>
        <dbReference type="ARBA" id="ARBA00022679"/>
    </source>
</evidence>
<feature type="region of interest" description="Disordered" evidence="10">
    <location>
        <begin position="349"/>
        <end position="373"/>
    </location>
</feature>
<accession>A0A0V7ZNC8</accession>
<dbReference type="GO" id="GO:0004674">
    <property type="term" value="F:protein serine/threonine kinase activity"/>
    <property type="evidence" value="ECO:0007669"/>
    <property type="project" value="UniProtKB-KW"/>
</dbReference>
<dbReference type="EC" id="2.7.11.1" evidence="1"/>
<keyword evidence="6 9" id="KW-0067">ATP-binding</keyword>
<evidence type="ECO:0000256" key="6">
    <source>
        <dbReference type="ARBA" id="ARBA00022840"/>
    </source>
</evidence>
<dbReference type="PROSITE" id="PS00107">
    <property type="entry name" value="PROTEIN_KINASE_ATP"/>
    <property type="match status" value="1"/>
</dbReference>
<dbReference type="PROSITE" id="PS00109">
    <property type="entry name" value="PROTEIN_KINASE_TYR"/>
    <property type="match status" value="1"/>
</dbReference>
<name>A0A0V7ZNC8_9CYAN</name>
<keyword evidence="3" id="KW-0808">Transferase</keyword>
<keyword evidence="13" id="KW-1185">Reference proteome</keyword>
<comment type="catalytic activity">
    <reaction evidence="7">
        <text>L-threonyl-[protein] + ATP = O-phospho-L-threonyl-[protein] + ADP + H(+)</text>
        <dbReference type="Rhea" id="RHEA:46608"/>
        <dbReference type="Rhea" id="RHEA-COMP:11060"/>
        <dbReference type="Rhea" id="RHEA-COMP:11605"/>
        <dbReference type="ChEBI" id="CHEBI:15378"/>
        <dbReference type="ChEBI" id="CHEBI:30013"/>
        <dbReference type="ChEBI" id="CHEBI:30616"/>
        <dbReference type="ChEBI" id="CHEBI:61977"/>
        <dbReference type="ChEBI" id="CHEBI:456216"/>
        <dbReference type="EC" id="2.7.11.1"/>
    </reaction>
</comment>
<dbReference type="SUPFAM" id="SSF56112">
    <property type="entry name" value="Protein kinase-like (PK-like)"/>
    <property type="match status" value="1"/>
</dbReference>
<reference evidence="12 13" key="1">
    <citation type="journal article" date="2015" name="Genome Announc.">
        <title>Draft Genome of the Euendolithic (true boring) Cyanobacterium Mastigocoleus testarum strain BC008.</title>
        <authorList>
            <person name="Guida B.S."/>
            <person name="Garcia-Pichel F."/>
        </authorList>
    </citation>
    <scope>NUCLEOTIDE SEQUENCE [LARGE SCALE GENOMIC DNA]</scope>
    <source>
        <strain evidence="12 13">BC008</strain>
    </source>
</reference>
<sequence length="748" mass="82633">MNPKYCSKGHGNPSESHFCLQCGESLTNTPVNQSIQSGQTLDGRYLIVRQLGQGGFGKTYLAENINRFHEACVLKEFSPQIQTDYVIQKAEELFQREASVLYKLEHPQIPRFRELLRTNSNGKKYLFLVQDYVEGKTYNSLLQTKLQQGLCFSEAETIQLLQQILPVLNYIHSLGVIHRDISPDNLILRSRDQLPVLIDFGGVKQVAAEVASQYYQPGAGVSLPQPTVLGKAGYAPPEQMQTGLVAPHSDLYALAATVLALLTGKQPTSLIDTYTLNWQWRQEVTISSALGHILDRMLLTSPTQRYQSATEVLQALNNLNLPSIDPTQAPNITPQTTPTEATVAVSPAVNSPVKKSPANSTSPPPNFPPPPSNPSKGVSLGILGKIIPVIVIISAVGIGVWAANSFSSGDNIVTPTEEEQRKEQLDTRRNQLGIDANFFTALVEQEFKRENPNFQGENLNNIEDSSLRAKRDKIASELLDKLSTLSSDARRRLGFYRKADRDRWKVRVNNINVGSRSLYDLGDAAFFQKFKYFPEQQGNSFIETPMGQVWHGFVADKLNAILARSAYQKITFDVNATSKTVSGNFRPGQGKVFIADLRREQLMNLKLDASSPILLSVYSPSGKIKFLQDSTRRNLSLKLPENGFYEFVLASTSSESQDYQLRLSVETPPQPTPDPTPIETPTPKPTPTETPTPKPTPTETPTPKPTPTPTETPTPDPTPTETPTPKPTPTPTPTKTVNPDPQLPITNP</sequence>
<dbReference type="InterPro" id="IPR011009">
    <property type="entry name" value="Kinase-like_dom_sf"/>
</dbReference>
<feature type="domain" description="Protein kinase" evidence="11">
    <location>
        <begin position="45"/>
        <end position="324"/>
    </location>
</feature>
<dbReference type="PANTHER" id="PTHR24363:SF0">
    <property type="entry name" value="SERINE_THREONINE KINASE LIKE DOMAIN CONTAINING 1"/>
    <property type="match status" value="1"/>
</dbReference>
<dbReference type="AlphaFoldDB" id="A0A0V7ZNC8"/>
<keyword evidence="2 12" id="KW-0723">Serine/threonine-protein kinase</keyword>
<dbReference type="InterPro" id="IPR017441">
    <property type="entry name" value="Protein_kinase_ATP_BS"/>
</dbReference>
<dbReference type="PROSITE" id="PS50011">
    <property type="entry name" value="PROTEIN_KINASE_DOM"/>
    <property type="match status" value="1"/>
</dbReference>
<gene>
    <name evidence="12" type="ORF">BC008_23345</name>
</gene>
<evidence type="ECO:0000256" key="5">
    <source>
        <dbReference type="ARBA" id="ARBA00022777"/>
    </source>
</evidence>
<evidence type="ECO:0000256" key="10">
    <source>
        <dbReference type="SAM" id="MobiDB-lite"/>
    </source>
</evidence>
<feature type="compositionally biased region" description="Pro residues" evidence="10">
    <location>
        <begin position="362"/>
        <end position="373"/>
    </location>
</feature>
<dbReference type="Gene3D" id="3.30.200.20">
    <property type="entry name" value="Phosphorylase Kinase, domain 1"/>
    <property type="match status" value="1"/>
</dbReference>
<protein>
    <recommendedName>
        <fullName evidence="1">non-specific serine/threonine protein kinase</fullName>
        <ecNumber evidence="1">2.7.11.1</ecNumber>
    </recommendedName>
</protein>
<proteinExistence type="predicted"/>
<comment type="catalytic activity">
    <reaction evidence="8">
        <text>L-seryl-[protein] + ATP = O-phospho-L-seryl-[protein] + ADP + H(+)</text>
        <dbReference type="Rhea" id="RHEA:17989"/>
        <dbReference type="Rhea" id="RHEA-COMP:9863"/>
        <dbReference type="Rhea" id="RHEA-COMP:11604"/>
        <dbReference type="ChEBI" id="CHEBI:15378"/>
        <dbReference type="ChEBI" id="CHEBI:29999"/>
        <dbReference type="ChEBI" id="CHEBI:30616"/>
        <dbReference type="ChEBI" id="CHEBI:83421"/>
        <dbReference type="ChEBI" id="CHEBI:456216"/>
        <dbReference type="EC" id="2.7.11.1"/>
    </reaction>
</comment>
<feature type="compositionally biased region" description="Pro residues" evidence="10">
    <location>
        <begin position="668"/>
        <end position="732"/>
    </location>
</feature>
<keyword evidence="5 12" id="KW-0418">Kinase</keyword>
<organism evidence="12 13">
    <name type="scientific">Mastigocoleus testarum BC008</name>
    <dbReference type="NCBI Taxonomy" id="371196"/>
    <lineage>
        <taxon>Bacteria</taxon>
        <taxon>Bacillati</taxon>
        <taxon>Cyanobacteriota</taxon>
        <taxon>Cyanophyceae</taxon>
        <taxon>Nostocales</taxon>
        <taxon>Hapalosiphonaceae</taxon>
        <taxon>Mastigocoleus</taxon>
    </lineage>
</organism>
<dbReference type="CDD" id="cd14014">
    <property type="entry name" value="STKc_PknB_like"/>
    <property type="match status" value="1"/>
</dbReference>
<evidence type="ECO:0000256" key="8">
    <source>
        <dbReference type="ARBA" id="ARBA00048679"/>
    </source>
</evidence>
<dbReference type="OrthoDB" id="507628at2"/>
<evidence type="ECO:0000256" key="4">
    <source>
        <dbReference type="ARBA" id="ARBA00022741"/>
    </source>
</evidence>
<dbReference type="InterPro" id="IPR008266">
    <property type="entry name" value="Tyr_kinase_AS"/>
</dbReference>
<dbReference type="InterPro" id="IPR000719">
    <property type="entry name" value="Prot_kinase_dom"/>
</dbReference>
<feature type="region of interest" description="Disordered" evidence="10">
    <location>
        <begin position="659"/>
        <end position="748"/>
    </location>
</feature>
<evidence type="ECO:0000313" key="12">
    <source>
        <dbReference type="EMBL" id="KST65911.1"/>
    </source>
</evidence>
<dbReference type="Proteomes" id="UP000053372">
    <property type="component" value="Unassembled WGS sequence"/>
</dbReference>
<evidence type="ECO:0000256" key="7">
    <source>
        <dbReference type="ARBA" id="ARBA00047899"/>
    </source>
</evidence>
<evidence type="ECO:0000256" key="2">
    <source>
        <dbReference type="ARBA" id="ARBA00022527"/>
    </source>
</evidence>
<comment type="caution">
    <text evidence="12">The sequence shown here is derived from an EMBL/GenBank/DDBJ whole genome shotgun (WGS) entry which is preliminary data.</text>
</comment>
<evidence type="ECO:0000313" key="13">
    <source>
        <dbReference type="Proteomes" id="UP000053372"/>
    </source>
</evidence>
<dbReference type="PANTHER" id="PTHR24363">
    <property type="entry name" value="SERINE/THREONINE PROTEIN KINASE"/>
    <property type="match status" value="1"/>
</dbReference>
<dbReference type="GO" id="GO:0005524">
    <property type="term" value="F:ATP binding"/>
    <property type="evidence" value="ECO:0007669"/>
    <property type="project" value="UniProtKB-UniRule"/>
</dbReference>
<dbReference type="RefSeq" id="WP_027844822.1">
    <property type="nucleotide sequence ID" value="NZ_LMTZ01000102.1"/>
</dbReference>
<evidence type="ECO:0000259" key="11">
    <source>
        <dbReference type="PROSITE" id="PS50011"/>
    </source>
</evidence>
<evidence type="ECO:0000256" key="9">
    <source>
        <dbReference type="PROSITE-ProRule" id="PRU10141"/>
    </source>
</evidence>
<keyword evidence="4 9" id="KW-0547">Nucleotide-binding</keyword>